<dbReference type="AlphaFoldDB" id="A0A1F8BMC8"/>
<comment type="caution">
    <text evidence="2">The sequence shown here is derived from an EMBL/GenBank/DDBJ whole genome shotgun (WGS) entry which is preliminary data.</text>
</comment>
<dbReference type="Pfam" id="PF01850">
    <property type="entry name" value="PIN"/>
    <property type="match status" value="1"/>
</dbReference>
<accession>A0A1F8BMC8</accession>
<dbReference type="STRING" id="1802519.A2961_00790"/>
<reference evidence="2 3" key="1">
    <citation type="journal article" date="2016" name="Nat. Commun.">
        <title>Thousands of microbial genomes shed light on interconnected biogeochemical processes in an aquifer system.</title>
        <authorList>
            <person name="Anantharaman K."/>
            <person name="Brown C.T."/>
            <person name="Hug L.A."/>
            <person name="Sharon I."/>
            <person name="Castelle C.J."/>
            <person name="Probst A.J."/>
            <person name="Thomas B.C."/>
            <person name="Singh A."/>
            <person name="Wilkins M.J."/>
            <person name="Karaoz U."/>
            <person name="Brodie E.L."/>
            <person name="Williams K.H."/>
            <person name="Hubbard S.S."/>
            <person name="Banfield J.F."/>
        </authorList>
    </citation>
    <scope>NUCLEOTIDE SEQUENCE [LARGE SCALE GENOMIC DNA]</scope>
</reference>
<sequence length="134" mass="15862">MKTYILDTNCILRYLLDDIKLQADKVGELFNKAKKEKLEVVLPQVVVFEVQFVLSSYYLQKRMNIADRIEILISLDFLKAESQDIFAKALKFYRENNISFVDSFLLSKCIIDKIDLFTFDKKLKNLFKKYKGRD</sequence>
<protein>
    <recommendedName>
        <fullName evidence="1">PIN domain-containing protein</fullName>
    </recommendedName>
</protein>
<feature type="domain" description="PIN" evidence="1">
    <location>
        <begin position="2"/>
        <end position="125"/>
    </location>
</feature>
<proteinExistence type="predicted"/>
<evidence type="ECO:0000313" key="2">
    <source>
        <dbReference type="EMBL" id="OGM65217.1"/>
    </source>
</evidence>
<dbReference type="EMBL" id="MGHF01000002">
    <property type="protein sequence ID" value="OGM65217.1"/>
    <property type="molecule type" value="Genomic_DNA"/>
</dbReference>
<evidence type="ECO:0000313" key="3">
    <source>
        <dbReference type="Proteomes" id="UP000177082"/>
    </source>
</evidence>
<dbReference type="Gene3D" id="3.40.50.1010">
    <property type="entry name" value="5'-nuclease"/>
    <property type="match status" value="1"/>
</dbReference>
<dbReference type="InterPro" id="IPR002716">
    <property type="entry name" value="PIN_dom"/>
</dbReference>
<dbReference type="SUPFAM" id="SSF88723">
    <property type="entry name" value="PIN domain-like"/>
    <property type="match status" value="1"/>
</dbReference>
<dbReference type="SMART" id="SM00670">
    <property type="entry name" value="PINc"/>
    <property type="match status" value="1"/>
</dbReference>
<gene>
    <name evidence="2" type="ORF">A2961_00790</name>
</gene>
<evidence type="ECO:0000259" key="1">
    <source>
        <dbReference type="SMART" id="SM00670"/>
    </source>
</evidence>
<name>A0A1F8BMC8_9BACT</name>
<organism evidence="2 3">
    <name type="scientific">Candidatus Woesebacteria bacterium RIFCSPLOWO2_01_FULL_39_21</name>
    <dbReference type="NCBI Taxonomy" id="1802519"/>
    <lineage>
        <taxon>Bacteria</taxon>
        <taxon>Candidatus Woeseibacteriota</taxon>
    </lineage>
</organism>
<dbReference type="InterPro" id="IPR029060">
    <property type="entry name" value="PIN-like_dom_sf"/>
</dbReference>
<dbReference type="Proteomes" id="UP000177082">
    <property type="component" value="Unassembled WGS sequence"/>
</dbReference>